<name>A0A9D5YZK1_9CELL</name>
<dbReference type="InterPro" id="IPR000792">
    <property type="entry name" value="Tscrpt_reg_LuxR_C"/>
</dbReference>
<dbReference type="RefSeq" id="WP_193719413.1">
    <property type="nucleotide sequence ID" value="NZ_JACSPN010000007.1"/>
</dbReference>
<dbReference type="SUPFAM" id="SSF46894">
    <property type="entry name" value="C-terminal effector domain of the bipartite response regulators"/>
    <property type="match status" value="1"/>
</dbReference>
<keyword evidence="1" id="KW-0805">Transcription regulation</keyword>
<dbReference type="Gene3D" id="1.10.10.10">
    <property type="entry name" value="Winged helix-like DNA-binding domain superfamily/Winged helix DNA-binding domain"/>
    <property type="match status" value="1"/>
</dbReference>
<evidence type="ECO:0000256" key="1">
    <source>
        <dbReference type="ARBA" id="ARBA00023015"/>
    </source>
</evidence>
<evidence type="ECO:0000259" key="4">
    <source>
        <dbReference type="PROSITE" id="PS50043"/>
    </source>
</evidence>
<dbReference type="PROSITE" id="PS50043">
    <property type="entry name" value="HTH_LUXR_2"/>
    <property type="match status" value="1"/>
</dbReference>
<comment type="caution">
    <text evidence="5">The sequence shown here is derived from an EMBL/GenBank/DDBJ whole genome shotgun (WGS) entry which is preliminary data.</text>
</comment>
<dbReference type="Proteomes" id="UP000822993">
    <property type="component" value="Unassembled WGS sequence"/>
</dbReference>
<keyword evidence="2" id="KW-0238">DNA-binding</keyword>
<dbReference type="CDD" id="cd06170">
    <property type="entry name" value="LuxR_C_like"/>
    <property type="match status" value="1"/>
</dbReference>
<dbReference type="EMBL" id="JACSPN010000007">
    <property type="protein sequence ID" value="MBE7700119.1"/>
    <property type="molecule type" value="Genomic_DNA"/>
</dbReference>
<keyword evidence="3" id="KW-0804">Transcription</keyword>
<dbReference type="Pfam" id="PF00196">
    <property type="entry name" value="GerE"/>
    <property type="match status" value="1"/>
</dbReference>
<keyword evidence="6" id="KW-1185">Reference proteome</keyword>
<evidence type="ECO:0000313" key="6">
    <source>
        <dbReference type="Proteomes" id="UP000822993"/>
    </source>
</evidence>
<proteinExistence type="predicted"/>
<dbReference type="SMART" id="SM00421">
    <property type="entry name" value="HTH_LUXR"/>
    <property type="match status" value="1"/>
</dbReference>
<sequence>MSITQRTSAQPSTTGDATQEVVLSRRELVVLSHLTEDMTLEQLAAILFVSRNTVKSQLRSIYRKVGVSTRDDILRWARDRGIS</sequence>
<dbReference type="GO" id="GO:0006355">
    <property type="term" value="P:regulation of DNA-templated transcription"/>
    <property type="evidence" value="ECO:0007669"/>
    <property type="project" value="InterPro"/>
</dbReference>
<accession>A0A9D5YZK1</accession>
<evidence type="ECO:0000256" key="2">
    <source>
        <dbReference type="ARBA" id="ARBA00023125"/>
    </source>
</evidence>
<feature type="domain" description="HTH luxR-type" evidence="4">
    <location>
        <begin position="16"/>
        <end position="81"/>
    </location>
</feature>
<gene>
    <name evidence="5" type="ORF">H9623_07350</name>
</gene>
<dbReference type="InterPro" id="IPR036388">
    <property type="entry name" value="WH-like_DNA-bd_sf"/>
</dbReference>
<evidence type="ECO:0000256" key="3">
    <source>
        <dbReference type="ARBA" id="ARBA00023163"/>
    </source>
</evidence>
<organism evidence="5 6">
    <name type="scientific">Oerskovia douganii</name>
    <dbReference type="NCBI Taxonomy" id="2762210"/>
    <lineage>
        <taxon>Bacteria</taxon>
        <taxon>Bacillati</taxon>
        <taxon>Actinomycetota</taxon>
        <taxon>Actinomycetes</taxon>
        <taxon>Micrococcales</taxon>
        <taxon>Cellulomonadaceae</taxon>
        <taxon>Oerskovia</taxon>
    </lineage>
</organism>
<dbReference type="PANTHER" id="PTHR44688:SF16">
    <property type="entry name" value="DNA-BINDING TRANSCRIPTIONAL ACTIVATOR DEVR_DOSR"/>
    <property type="match status" value="1"/>
</dbReference>
<dbReference type="PRINTS" id="PR00038">
    <property type="entry name" value="HTHLUXR"/>
</dbReference>
<protein>
    <submittedName>
        <fullName evidence="5">Helix-turn-helix transcriptional regulator</fullName>
    </submittedName>
</protein>
<dbReference type="PANTHER" id="PTHR44688">
    <property type="entry name" value="DNA-BINDING TRANSCRIPTIONAL ACTIVATOR DEVR_DOSR"/>
    <property type="match status" value="1"/>
</dbReference>
<dbReference type="InterPro" id="IPR016032">
    <property type="entry name" value="Sig_transdc_resp-reg_C-effctor"/>
</dbReference>
<reference evidence="5 6" key="1">
    <citation type="submission" date="2020-08" db="EMBL/GenBank/DDBJ databases">
        <title>A Genomic Blueprint of the Chicken Gut Microbiome.</title>
        <authorList>
            <person name="Gilroy R."/>
            <person name="Ravi A."/>
            <person name="Getino M."/>
            <person name="Pursley I."/>
            <person name="Horton D.L."/>
            <person name="Alikhan N.-F."/>
            <person name="Baker D."/>
            <person name="Gharbi K."/>
            <person name="Hall N."/>
            <person name="Watson M."/>
            <person name="Adriaenssens E.M."/>
            <person name="Foster-Nyarko E."/>
            <person name="Jarju S."/>
            <person name="Secka A."/>
            <person name="Antonio M."/>
            <person name="Oren A."/>
            <person name="Chaudhuri R."/>
            <person name="La Ragione R.M."/>
            <person name="Hildebrand F."/>
            <person name="Pallen M.J."/>
        </authorList>
    </citation>
    <scope>NUCLEOTIDE SEQUENCE [LARGE SCALE GENOMIC DNA]</scope>
    <source>
        <strain evidence="5 6">Sa1BUA8</strain>
    </source>
</reference>
<dbReference type="AlphaFoldDB" id="A0A9D5YZK1"/>
<dbReference type="GO" id="GO:0003677">
    <property type="term" value="F:DNA binding"/>
    <property type="evidence" value="ECO:0007669"/>
    <property type="project" value="UniProtKB-KW"/>
</dbReference>
<evidence type="ECO:0000313" key="5">
    <source>
        <dbReference type="EMBL" id="MBE7700119.1"/>
    </source>
</evidence>